<reference evidence="16" key="1">
    <citation type="journal article" date="2019" name="Int. J. Syst. Evol. Microbiol.">
        <title>The Global Catalogue of Microorganisms (GCM) 10K type strain sequencing project: providing services to taxonomists for standard genome sequencing and annotation.</title>
        <authorList>
            <consortium name="The Broad Institute Genomics Platform"/>
            <consortium name="The Broad Institute Genome Sequencing Center for Infectious Disease"/>
            <person name="Wu L."/>
            <person name="Ma J."/>
        </authorList>
    </citation>
    <scope>NUCLEOTIDE SEQUENCE [LARGE SCALE GENOMIC DNA]</scope>
    <source>
        <strain evidence="16">CGMCC 4.7357</strain>
    </source>
</reference>
<evidence type="ECO:0000256" key="8">
    <source>
        <dbReference type="ARBA" id="ARBA00022723"/>
    </source>
</evidence>
<evidence type="ECO:0000313" key="15">
    <source>
        <dbReference type="EMBL" id="MFC4665657.1"/>
    </source>
</evidence>
<evidence type="ECO:0000313" key="16">
    <source>
        <dbReference type="Proteomes" id="UP001596020"/>
    </source>
</evidence>
<keyword evidence="8 13" id="KW-0479">Metal-binding</keyword>
<dbReference type="InterPro" id="IPR058240">
    <property type="entry name" value="rSAM_sf"/>
</dbReference>
<dbReference type="PANTHER" id="PTHR22976:SF2">
    <property type="entry name" value="BIOTIN SYNTHASE, MITOCHONDRIAL"/>
    <property type="match status" value="1"/>
</dbReference>
<comment type="pathway">
    <text evidence="1 13">Cofactor biosynthesis; biotin biosynthesis; biotin from 7,8-diaminononanoate: step 2/2.</text>
</comment>
<evidence type="ECO:0000256" key="10">
    <source>
        <dbReference type="ARBA" id="ARBA00023004"/>
    </source>
</evidence>
<comment type="cofactor">
    <cofactor evidence="13">
        <name>[4Fe-4S] cluster</name>
        <dbReference type="ChEBI" id="CHEBI:49883"/>
    </cofactor>
    <text evidence="13">Binds 1 [4Fe-4S] cluster. The cluster is coordinated with 3 cysteines and an exchangeable S-adenosyl-L-methionine.</text>
</comment>
<dbReference type="Gene3D" id="3.20.20.70">
    <property type="entry name" value="Aldolase class I"/>
    <property type="match status" value="1"/>
</dbReference>
<dbReference type="InterPro" id="IPR007197">
    <property type="entry name" value="rSAM"/>
</dbReference>
<keyword evidence="10 13" id="KW-0408">Iron</keyword>
<dbReference type="GO" id="GO:0004076">
    <property type="term" value="F:biotin synthase activity"/>
    <property type="evidence" value="ECO:0007669"/>
    <property type="project" value="UniProtKB-EC"/>
</dbReference>
<accession>A0ABV9K6R0</accession>
<comment type="subunit">
    <text evidence="13">Homodimer.</text>
</comment>
<feature type="binding site" evidence="13">
    <location>
        <position position="70"/>
    </location>
    <ligand>
        <name>[4Fe-4S] cluster</name>
        <dbReference type="ChEBI" id="CHEBI:49883"/>
        <note>4Fe-4S-S-AdoMet</note>
    </ligand>
</feature>
<evidence type="ECO:0000256" key="5">
    <source>
        <dbReference type="ARBA" id="ARBA00022679"/>
    </source>
</evidence>
<dbReference type="CDD" id="cd01335">
    <property type="entry name" value="Radical_SAM"/>
    <property type="match status" value="1"/>
</dbReference>
<feature type="binding site" evidence="13">
    <location>
        <position position="73"/>
    </location>
    <ligand>
        <name>[4Fe-4S] cluster</name>
        <dbReference type="ChEBI" id="CHEBI:49883"/>
        <note>4Fe-4S-S-AdoMet</note>
    </ligand>
</feature>
<dbReference type="Pfam" id="PF06968">
    <property type="entry name" value="BATS"/>
    <property type="match status" value="1"/>
</dbReference>
<feature type="binding site" evidence="13">
    <location>
        <position position="142"/>
    </location>
    <ligand>
        <name>[2Fe-2S] cluster</name>
        <dbReference type="ChEBI" id="CHEBI:190135"/>
    </ligand>
</feature>
<evidence type="ECO:0000256" key="9">
    <source>
        <dbReference type="ARBA" id="ARBA00022756"/>
    </source>
</evidence>
<evidence type="ECO:0000256" key="3">
    <source>
        <dbReference type="ARBA" id="ARBA00012236"/>
    </source>
</evidence>
<evidence type="ECO:0000256" key="11">
    <source>
        <dbReference type="ARBA" id="ARBA00023014"/>
    </source>
</evidence>
<dbReference type="SFLD" id="SFLDS00029">
    <property type="entry name" value="Radical_SAM"/>
    <property type="match status" value="1"/>
</dbReference>
<dbReference type="InterPro" id="IPR024177">
    <property type="entry name" value="Biotin_synthase"/>
</dbReference>
<dbReference type="SFLD" id="SFLDG01060">
    <property type="entry name" value="BATS_domain_containing"/>
    <property type="match status" value="1"/>
</dbReference>
<keyword evidence="11 13" id="KW-0411">Iron-sulfur</keyword>
<keyword evidence="4 13" id="KW-0004">4Fe-4S</keyword>
<gene>
    <name evidence="13 15" type="primary">bioB</name>
    <name evidence="15" type="ORF">ACFO3G_03390</name>
</gene>
<protein>
    <recommendedName>
        <fullName evidence="3 13">Biotin synthase</fullName>
        <ecNumber evidence="3 13">2.8.1.6</ecNumber>
    </recommendedName>
</protein>
<dbReference type="InterPro" id="IPR010722">
    <property type="entry name" value="BATS_dom"/>
</dbReference>
<evidence type="ECO:0000259" key="14">
    <source>
        <dbReference type="PROSITE" id="PS51918"/>
    </source>
</evidence>
<dbReference type="EC" id="2.8.1.6" evidence="3 13"/>
<dbReference type="SMART" id="SM00876">
    <property type="entry name" value="BATS"/>
    <property type="match status" value="1"/>
</dbReference>
<evidence type="ECO:0000256" key="12">
    <source>
        <dbReference type="ARBA" id="ARBA00051157"/>
    </source>
</evidence>
<dbReference type="Proteomes" id="UP001596020">
    <property type="component" value="Unassembled WGS sequence"/>
</dbReference>
<keyword evidence="16" id="KW-1185">Reference proteome</keyword>
<dbReference type="HAMAP" id="MF_01694">
    <property type="entry name" value="BioB"/>
    <property type="match status" value="1"/>
</dbReference>
<name>A0ABV9K6R0_9PORP</name>
<dbReference type="InterPro" id="IPR013785">
    <property type="entry name" value="Aldolase_TIM"/>
</dbReference>
<comment type="function">
    <text evidence="13">Catalyzes the conversion of dethiobiotin (DTB) to biotin by the insertion of a sulfur atom into dethiobiotin via a radical-based mechanism.</text>
</comment>
<comment type="similarity">
    <text evidence="2 13">Belongs to the radical SAM superfamily. Biotin synthase family.</text>
</comment>
<evidence type="ECO:0000256" key="7">
    <source>
        <dbReference type="ARBA" id="ARBA00022714"/>
    </source>
</evidence>
<keyword evidence="6 13" id="KW-0949">S-adenosyl-L-methionine</keyword>
<keyword evidence="7 13" id="KW-0001">2Fe-2S</keyword>
<keyword evidence="9 13" id="KW-0093">Biotin biosynthesis</keyword>
<dbReference type="Pfam" id="PF04055">
    <property type="entry name" value="Radical_SAM"/>
    <property type="match status" value="1"/>
</dbReference>
<dbReference type="EMBL" id="JBHSGO010000082">
    <property type="protein sequence ID" value="MFC4665657.1"/>
    <property type="molecule type" value="Genomic_DNA"/>
</dbReference>
<evidence type="ECO:0000256" key="1">
    <source>
        <dbReference type="ARBA" id="ARBA00004942"/>
    </source>
</evidence>
<keyword evidence="5 13" id="KW-0808">Transferase</keyword>
<evidence type="ECO:0000256" key="6">
    <source>
        <dbReference type="ARBA" id="ARBA00022691"/>
    </source>
</evidence>
<dbReference type="PROSITE" id="PS51918">
    <property type="entry name" value="RADICAL_SAM"/>
    <property type="match status" value="1"/>
</dbReference>
<dbReference type="PANTHER" id="PTHR22976">
    <property type="entry name" value="BIOTIN SYNTHASE"/>
    <property type="match status" value="1"/>
</dbReference>
<feature type="binding site" evidence="13">
    <location>
        <position position="66"/>
    </location>
    <ligand>
        <name>[4Fe-4S] cluster</name>
        <dbReference type="ChEBI" id="CHEBI:49883"/>
        <note>4Fe-4S-S-AdoMet</note>
    </ligand>
</feature>
<dbReference type="SFLD" id="SFLDG01278">
    <property type="entry name" value="biotin_synthase_like"/>
    <property type="match status" value="1"/>
</dbReference>
<dbReference type="SMART" id="SM00729">
    <property type="entry name" value="Elp3"/>
    <property type="match status" value="1"/>
</dbReference>
<evidence type="ECO:0000256" key="4">
    <source>
        <dbReference type="ARBA" id="ARBA00022485"/>
    </source>
</evidence>
<dbReference type="RefSeq" id="WP_380077986.1">
    <property type="nucleotide sequence ID" value="NZ_JBHSGO010000082.1"/>
</dbReference>
<evidence type="ECO:0000256" key="2">
    <source>
        <dbReference type="ARBA" id="ARBA00010765"/>
    </source>
</evidence>
<feature type="binding site" evidence="13">
    <location>
        <position position="272"/>
    </location>
    <ligand>
        <name>[2Fe-2S] cluster</name>
        <dbReference type="ChEBI" id="CHEBI:190135"/>
    </ligand>
</feature>
<comment type="catalytic activity">
    <reaction evidence="12 13">
        <text>(4R,5S)-dethiobiotin + (sulfur carrier)-SH + 2 reduced [2Fe-2S]-[ferredoxin] + 2 S-adenosyl-L-methionine = (sulfur carrier)-H + biotin + 2 5'-deoxyadenosine + 2 L-methionine + 2 oxidized [2Fe-2S]-[ferredoxin]</text>
        <dbReference type="Rhea" id="RHEA:22060"/>
        <dbReference type="Rhea" id="RHEA-COMP:10000"/>
        <dbReference type="Rhea" id="RHEA-COMP:10001"/>
        <dbReference type="Rhea" id="RHEA-COMP:14737"/>
        <dbReference type="Rhea" id="RHEA-COMP:14739"/>
        <dbReference type="ChEBI" id="CHEBI:17319"/>
        <dbReference type="ChEBI" id="CHEBI:29917"/>
        <dbReference type="ChEBI" id="CHEBI:33737"/>
        <dbReference type="ChEBI" id="CHEBI:33738"/>
        <dbReference type="ChEBI" id="CHEBI:57586"/>
        <dbReference type="ChEBI" id="CHEBI:57844"/>
        <dbReference type="ChEBI" id="CHEBI:59789"/>
        <dbReference type="ChEBI" id="CHEBI:64428"/>
        <dbReference type="ChEBI" id="CHEBI:149473"/>
        <dbReference type="EC" id="2.8.1.6"/>
    </reaction>
</comment>
<organism evidence="15 16">
    <name type="scientific">Falsiporphyromonas endometrii</name>
    <dbReference type="NCBI Taxonomy" id="1387297"/>
    <lineage>
        <taxon>Bacteria</taxon>
        <taxon>Pseudomonadati</taxon>
        <taxon>Bacteroidota</taxon>
        <taxon>Bacteroidia</taxon>
        <taxon>Bacteroidales</taxon>
        <taxon>Porphyromonadaceae</taxon>
        <taxon>Falsiporphyromonas</taxon>
    </lineage>
</organism>
<feature type="domain" description="Radical SAM core" evidence="14">
    <location>
        <begin position="48"/>
        <end position="277"/>
    </location>
</feature>
<dbReference type="InterPro" id="IPR006638">
    <property type="entry name" value="Elp3/MiaA/NifB-like_rSAM"/>
</dbReference>
<dbReference type="NCBIfam" id="TIGR00433">
    <property type="entry name" value="bioB"/>
    <property type="match status" value="1"/>
</dbReference>
<sequence>MIDTLKNKVLRGEDLTEEEAYALIELVQKDSSVLEALYEASHEITEHFNGNRFDTCSIINCKSGQCPENCKWCAQSKFYKTDAEVYSLLDADPCVDLAKHNRKQGINRFAMVASGRKLNNNDTDKVAEIVKKIRQSTDIKCCASLGLMSEDQLQKLYDAGITTYHCNMESAPSYFGSLCSTHTQEDKKLTIEAARKVGMQVCSGGIIGMGESARQRVEFALFLRSLNILSIPINILCPIKGTPLEKQKPLSEDEIFITIAMFRFINPKAYLRFSGGRKQLSDIAQRKAIYIGVNAAITGDMLTTEGEGARHDMDMIREMGKVNDESFNWGA</sequence>
<dbReference type="InterPro" id="IPR002684">
    <property type="entry name" value="Biotin_synth/BioAB"/>
</dbReference>
<feature type="binding site" evidence="13">
    <location>
        <position position="202"/>
    </location>
    <ligand>
        <name>[2Fe-2S] cluster</name>
        <dbReference type="ChEBI" id="CHEBI:190135"/>
    </ligand>
</feature>
<comment type="cofactor">
    <cofactor evidence="13">
        <name>[2Fe-2S] cluster</name>
        <dbReference type="ChEBI" id="CHEBI:190135"/>
    </cofactor>
    <text evidence="13">Binds 1 [2Fe-2S] cluster. The cluster is coordinated with 3 cysteines and 1 arginine.</text>
</comment>
<comment type="caution">
    <text evidence="15">The sequence shown here is derived from an EMBL/GenBank/DDBJ whole genome shotgun (WGS) entry which is preliminary data.</text>
</comment>
<proteinExistence type="inferred from homology"/>
<dbReference type="PIRSF" id="PIRSF001619">
    <property type="entry name" value="Biotin_synth"/>
    <property type="match status" value="1"/>
</dbReference>
<comment type="caution">
    <text evidence="13">Lacks conserved residue(s) required for the propagation of feature annotation.</text>
</comment>
<evidence type="ECO:0000256" key="13">
    <source>
        <dbReference type="HAMAP-Rule" id="MF_01694"/>
    </source>
</evidence>
<dbReference type="SUPFAM" id="SSF102114">
    <property type="entry name" value="Radical SAM enzymes"/>
    <property type="match status" value="1"/>
</dbReference>